<dbReference type="PANTHER" id="PTHR10061">
    <property type="entry name" value="S-FORMYLGLUTATHIONE HYDROLASE"/>
    <property type="match status" value="1"/>
</dbReference>
<evidence type="ECO:0000256" key="3">
    <source>
        <dbReference type="ARBA" id="ARBA00022487"/>
    </source>
</evidence>
<proteinExistence type="inferred from homology"/>
<dbReference type="InterPro" id="IPR014186">
    <property type="entry name" value="S-formylglutathione_hydrol"/>
</dbReference>
<dbReference type="SUPFAM" id="SSF53474">
    <property type="entry name" value="alpha/beta-Hydrolases"/>
    <property type="match status" value="1"/>
</dbReference>
<evidence type="ECO:0000256" key="5">
    <source>
        <dbReference type="ARBA" id="ARBA00039174"/>
    </source>
</evidence>
<dbReference type="InterPro" id="IPR029058">
    <property type="entry name" value="AB_hydrolase_fold"/>
</dbReference>
<gene>
    <name evidence="8" type="ORF">GPA21_12025</name>
</gene>
<feature type="active site" description="Charge relay system" evidence="7">
    <location>
        <position position="190"/>
    </location>
</feature>
<dbReference type="InterPro" id="IPR000801">
    <property type="entry name" value="Esterase-like"/>
</dbReference>
<evidence type="ECO:0000256" key="4">
    <source>
        <dbReference type="ARBA" id="ARBA00022801"/>
    </source>
</evidence>
<dbReference type="EC" id="3.1.2.12" evidence="2"/>
<dbReference type="GO" id="GO:0046294">
    <property type="term" value="P:formaldehyde catabolic process"/>
    <property type="evidence" value="ECO:0007669"/>
    <property type="project" value="InterPro"/>
</dbReference>
<feature type="active site" description="Charge relay system" evidence="7">
    <location>
        <position position="114"/>
    </location>
</feature>
<dbReference type="PANTHER" id="PTHR10061:SF1">
    <property type="entry name" value="S-FORMYLGLUTATHIONE HYDROLASE YEIG"/>
    <property type="match status" value="1"/>
</dbReference>
<evidence type="ECO:0000313" key="8">
    <source>
        <dbReference type="EMBL" id="NMG03694.1"/>
    </source>
</evidence>
<keyword evidence="9" id="KW-1185">Reference proteome</keyword>
<organism evidence="8 9">
    <name type="scientific">Azoarcus taiwanensis</name>
    <dbReference type="NCBI Taxonomy" id="666964"/>
    <lineage>
        <taxon>Bacteria</taxon>
        <taxon>Pseudomonadati</taxon>
        <taxon>Pseudomonadota</taxon>
        <taxon>Betaproteobacteria</taxon>
        <taxon>Rhodocyclales</taxon>
        <taxon>Zoogloeaceae</taxon>
        <taxon>Azoarcus</taxon>
    </lineage>
</organism>
<sequence length="246" mass="27342">MVDGGAHSIERGHRRRPLVPHRVRGRDWPRIKVRWLGGHVAPVARDAGPDLTALVPDDPDGAYDFGLGAGFYVNATEQPWPQHYRMYDYVVSELPAVVESQFPVSDARAISGHSMGGHGALICALKNPGRYRSVSAFSPIVNPSNRPWGVKALGRYLGPDRERWKDWDACELIADAGERLPLLDDRGENDNFLTEQLKPQALERAAAAAGHRLTLRRHPGYDHSCYFIASLIDDHLRHHAQALGRG</sequence>
<evidence type="ECO:0000256" key="6">
    <source>
        <dbReference type="ARBA" id="ARBA00047590"/>
    </source>
</evidence>
<comment type="similarity">
    <text evidence="1">Belongs to the esterase D family.</text>
</comment>
<evidence type="ECO:0000256" key="1">
    <source>
        <dbReference type="ARBA" id="ARBA00005622"/>
    </source>
</evidence>
<dbReference type="Proteomes" id="UP000599523">
    <property type="component" value="Unassembled WGS sequence"/>
</dbReference>
<evidence type="ECO:0000313" key="9">
    <source>
        <dbReference type="Proteomes" id="UP000599523"/>
    </source>
</evidence>
<evidence type="ECO:0000256" key="7">
    <source>
        <dbReference type="PIRSR" id="PIRSR614186-1"/>
    </source>
</evidence>
<protein>
    <recommendedName>
        <fullName evidence="5">S-formylglutathione hydrolase YeiG</fullName>
        <ecNumber evidence="2">3.1.2.12</ecNumber>
    </recommendedName>
</protein>
<feature type="active site" description="Charge relay system" evidence="7">
    <location>
        <position position="223"/>
    </location>
</feature>
<dbReference type="Gene3D" id="3.40.50.1820">
    <property type="entry name" value="alpha/beta hydrolase"/>
    <property type="match status" value="1"/>
</dbReference>
<keyword evidence="4 8" id="KW-0378">Hydrolase</keyword>
<dbReference type="AlphaFoldDB" id="A0A972F836"/>
<dbReference type="EMBL" id="WTVM01000068">
    <property type="protein sequence ID" value="NMG03694.1"/>
    <property type="molecule type" value="Genomic_DNA"/>
</dbReference>
<dbReference type="Pfam" id="PF00756">
    <property type="entry name" value="Esterase"/>
    <property type="match status" value="1"/>
</dbReference>
<reference evidence="8" key="1">
    <citation type="submission" date="2019-12" db="EMBL/GenBank/DDBJ databases">
        <title>Comparative genomics gives insights into the taxonomy of the Azoarcus-Aromatoleum group and reveals separate origins of nif in the plant-associated Azoarcus and non-plant-associated Aromatoleum sub-groups.</title>
        <authorList>
            <person name="Lafos M."/>
            <person name="Maluk M."/>
            <person name="Batista M."/>
            <person name="Junghare M."/>
            <person name="Carmona M."/>
            <person name="Faoro H."/>
            <person name="Cruz L.M."/>
            <person name="Battistoni F."/>
            <person name="De Souza E."/>
            <person name="Pedrosa F."/>
            <person name="Chen W.-M."/>
            <person name="Poole P.S."/>
            <person name="Dixon R.A."/>
            <person name="James E.K."/>
        </authorList>
    </citation>
    <scope>NUCLEOTIDE SEQUENCE</scope>
    <source>
        <strain evidence="8">NSC3</strain>
    </source>
</reference>
<name>A0A972F836_9RHOO</name>
<evidence type="ECO:0000256" key="2">
    <source>
        <dbReference type="ARBA" id="ARBA00012479"/>
    </source>
</evidence>
<comment type="catalytic activity">
    <reaction evidence="6">
        <text>S-formylglutathione + H2O = formate + glutathione + H(+)</text>
        <dbReference type="Rhea" id="RHEA:14961"/>
        <dbReference type="ChEBI" id="CHEBI:15377"/>
        <dbReference type="ChEBI" id="CHEBI:15378"/>
        <dbReference type="ChEBI" id="CHEBI:15740"/>
        <dbReference type="ChEBI" id="CHEBI:57688"/>
        <dbReference type="ChEBI" id="CHEBI:57925"/>
        <dbReference type="EC" id="3.1.2.12"/>
    </reaction>
</comment>
<dbReference type="GO" id="GO:0005829">
    <property type="term" value="C:cytosol"/>
    <property type="evidence" value="ECO:0007669"/>
    <property type="project" value="TreeGrafter"/>
</dbReference>
<keyword evidence="3" id="KW-0719">Serine esterase</keyword>
<dbReference type="GO" id="GO:0018738">
    <property type="term" value="F:S-formylglutathione hydrolase activity"/>
    <property type="evidence" value="ECO:0007669"/>
    <property type="project" value="UniProtKB-EC"/>
</dbReference>
<accession>A0A972F836</accession>
<dbReference type="GO" id="GO:0052689">
    <property type="term" value="F:carboxylic ester hydrolase activity"/>
    <property type="evidence" value="ECO:0007669"/>
    <property type="project" value="UniProtKB-KW"/>
</dbReference>
<comment type="caution">
    <text evidence="8">The sequence shown here is derived from an EMBL/GenBank/DDBJ whole genome shotgun (WGS) entry which is preliminary data.</text>
</comment>